<evidence type="ECO:0008006" key="4">
    <source>
        <dbReference type="Google" id="ProtNLM"/>
    </source>
</evidence>
<evidence type="ECO:0000313" key="2">
    <source>
        <dbReference type="EMBL" id="SDI57239.1"/>
    </source>
</evidence>
<sequence length="93" mass="10443">MDTQIQQALSRLHHQGQTVSLATLKGQLSSNYPMPVLIQAVKQYKQSPATVLELPLEAANNTPTAEEDDRLARLERQIEALTARIEHLEAKQR</sequence>
<dbReference type="RefSeq" id="WP_090361732.1">
    <property type="nucleotide sequence ID" value="NZ_FNEM01000002.1"/>
</dbReference>
<feature type="coiled-coil region" evidence="1">
    <location>
        <begin position="64"/>
        <end position="91"/>
    </location>
</feature>
<keyword evidence="1" id="KW-0175">Coiled coil</keyword>
<gene>
    <name evidence="2" type="ORF">SAMN04488540_102120</name>
</gene>
<name>A0A1G8LNE8_9GAMM</name>
<accession>A0A1G8LNE8</accession>
<dbReference type="EMBL" id="FNEM01000002">
    <property type="protein sequence ID" value="SDI57239.1"/>
    <property type="molecule type" value="Genomic_DNA"/>
</dbReference>
<protein>
    <recommendedName>
        <fullName evidence="4">KfrA N-terminal DNA-binding domain-containing protein</fullName>
    </recommendedName>
</protein>
<evidence type="ECO:0000313" key="3">
    <source>
        <dbReference type="Proteomes" id="UP000199527"/>
    </source>
</evidence>
<dbReference type="AlphaFoldDB" id="A0A1G8LNE8"/>
<dbReference type="OrthoDB" id="6388136at2"/>
<keyword evidence="3" id="KW-1185">Reference proteome</keyword>
<reference evidence="3" key="1">
    <citation type="submission" date="2016-10" db="EMBL/GenBank/DDBJ databases">
        <authorList>
            <person name="Varghese N."/>
            <person name="Submissions S."/>
        </authorList>
    </citation>
    <scope>NUCLEOTIDE SEQUENCE [LARGE SCALE GENOMIC DNA]</scope>
    <source>
        <strain evidence="3">DSM 23317</strain>
    </source>
</reference>
<dbReference type="Proteomes" id="UP000199527">
    <property type="component" value="Unassembled WGS sequence"/>
</dbReference>
<proteinExistence type="predicted"/>
<organism evidence="2 3">
    <name type="scientific">Ferrimonas sediminum</name>
    <dbReference type="NCBI Taxonomy" id="718193"/>
    <lineage>
        <taxon>Bacteria</taxon>
        <taxon>Pseudomonadati</taxon>
        <taxon>Pseudomonadota</taxon>
        <taxon>Gammaproteobacteria</taxon>
        <taxon>Alteromonadales</taxon>
        <taxon>Ferrimonadaceae</taxon>
        <taxon>Ferrimonas</taxon>
    </lineage>
</organism>
<evidence type="ECO:0000256" key="1">
    <source>
        <dbReference type="SAM" id="Coils"/>
    </source>
</evidence>